<keyword evidence="1" id="KW-0812">Transmembrane</keyword>
<comment type="caution">
    <text evidence="2">The sequence shown here is derived from an EMBL/GenBank/DDBJ whole genome shotgun (WGS) entry which is preliminary data.</text>
</comment>
<keyword evidence="3" id="KW-1185">Reference proteome</keyword>
<sequence>ATSNWHQNLHDSPFSLIFSLNFSITLGFSLTHFIFAQNLSSLQHLHMLKERTHEFLTLTCSSLSQVPHSPTHSFHFNLFSISREKKNKPLFQKNRRSKGKYHSCGFMNCSSCDRFVQ</sequence>
<organism evidence="2 3">
    <name type="scientific">Kingdonia uniflora</name>
    <dbReference type="NCBI Taxonomy" id="39325"/>
    <lineage>
        <taxon>Eukaryota</taxon>
        <taxon>Viridiplantae</taxon>
        <taxon>Streptophyta</taxon>
        <taxon>Embryophyta</taxon>
        <taxon>Tracheophyta</taxon>
        <taxon>Spermatophyta</taxon>
        <taxon>Magnoliopsida</taxon>
        <taxon>Ranunculales</taxon>
        <taxon>Circaeasteraceae</taxon>
        <taxon>Kingdonia</taxon>
    </lineage>
</organism>
<name>A0A7J7M334_9MAGN</name>
<dbReference type="EMBL" id="JACGCM010001798">
    <property type="protein sequence ID" value="KAF6149198.1"/>
    <property type="molecule type" value="Genomic_DNA"/>
</dbReference>
<feature type="non-terminal residue" evidence="2">
    <location>
        <position position="1"/>
    </location>
</feature>
<keyword evidence="1" id="KW-0472">Membrane</keyword>
<keyword evidence="1" id="KW-1133">Transmembrane helix</keyword>
<reference evidence="2 3" key="1">
    <citation type="journal article" date="2020" name="IScience">
        <title>Genome Sequencing of the Endangered Kingdonia uniflora (Circaeasteraceae, Ranunculales) Reveals Potential Mechanisms of Evolutionary Specialization.</title>
        <authorList>
            <person name="Sun Y."/>
            <person name="Deng T."/>
            <person name="Zhang A."/>
            <person name="Moore M.J."/>
            <person name="Landis J.B."/>
            <person name="Lin N."/>
            <person name="Zhang H."/>
            <person name="Zhang X."/>
            <person name="Huang J."/>
            <person name="Zhang X."/>
            <person name="Sun H."/>
            <person name="Wang H."/>
        </authorList>
    </citation>
    <scope>NUCLEOTIDE SEQUENCE [LARGE SCALE GENOMIC DNA]</scope>
    <source>
        <strain evidence="2">TB1705</strain>
        <tissue evidence="2">Leaf</tissue>
    </source>
</reference>
<accession>A0A7J7M334</accession>
<evidence type="ECO:0000313" key="3">
    <source>
        <dbReference type="Proteomes" id="UP000541444"/>
    </source>
</evidence>
<feature type="transmembrane region" description="Helical" evidence="1">
    <location>
        <begin position="14"/>
        <end position="35"/>
    </location>
</feature>
<dbReference type="Proteomes" id="UP000541444">
    <property type="component" value="Unassembled WGS sequence"/>
</dbReference>
<gene>
    <name evidence="2" type="ORF">GIB67_026054</name>
</gene>
<dbReference type="AlphaFoldDB" id="A0A7J7M334"/>
<evidence type="ECO:0000313" key="2">
    <source>
        <dbReference type="EMBL" id="KAF6149198.1"/>
    </source>
</evidence>
<protein>
    <submittedName>
        <fullName evidence="2">Uncharacterized protein</fullName>
    </submittedName>
</protein>
<proteinExistence type="predicted"/>
<evidence type="ECO:0000256" key="1">
    <source>
        <dbReference type="SAM" id="Phobius"/>
    </source>
</evidence>